<feature type="coiled-coil region" evidence="2">
    <location>
        <begin position="24"/>
        <end position="79"/>
    </location>
</feature>
<organism evidence="4 5">
    <name type="scientific">Salinimicrobium flavum</name>
    <dbReference type="NCBI Taxonomy" id="1737065"/>
    <lineage>
        <taxon>Bacteria</taxon>
        <taxon>Pseudomonadati</taxon>
        <taxon>Bacteroidota</taxon>
        <taxon>Flavobacteriia</taxon>
        <taxon>Flavobacteriales</taxon>
        <taxon>Flavobacteriaceae</taxon>
        <taxon>Salinimicrobium</taxon>
    </lineage>
</organism>
<keyword evidence="5" id="KW-1185">Reference proteome</keyword>
<dbReference type="EMBL" id="JBHULT010000010">
    <property type="protein sequence ID" value="MFD2518631.1"/>
    <property type="molecule type" value="Genomic_DNA"/>
</dbReference>
<dbReference type="PANTHER" id="PTHR30329">
    <property type="entry name" value="STATOR ELEMENT OF FLAGELLAR MOTOR COMPLEX"/>
    <property type="match status" value="1"/>
</dbReference>
<dbReference type="InterPro" id="IPR050330">
    <property type="entry name" value="Bact_OuterMem_StrucFunc"/>
</dbReference>
<dbReference type="SUPFAM" id="SSF103088">
    <property type="entry name" value="OmpA-like"/>
    <property type="match status" value="1"/>
</dbReference>
<reference evidence="5" key="1">
    <citation type="journal article" date="2019" name="Int. J. Syst. Evol. Microbiol.">
        <title>The Global Catalogue of Microorganisms (GCM) 10K type strain sequencing project: providing services to taxonomists for standard genome sequencing and annotation.</title>
        <authorList>
            <consortium name="The Broad Institute Genomics Platform"/>
            <consortium name="The Broad Institute Genome Sequencing Center for Infectious Disease"/>
            <person name="Wu L."/>
            <person name="Ma J."/>
        </authorList>
    </citation>
    <scope>NUCLEOTIDE SEQUENCE [LARGE SCALE GENOMIC DNA]</scope>
    <source>
        <strain evidence="5">KCTC 42585</strain>
    </source>
</reference>
<sequence>MKRILTVTVLAATMFTSCVSKKKYVALEEDYNNTRSNLQQTQVEKEELEARLTAIEERVSDYNAKINSLKDENDQKLEMNEITALSNANKANMRETLKNVDPALLAEAKTLEDSINVAVSHNLKSKISSGDSEDVDISVDKTVVMINVSDKLLFRSGSHRVSRDAYPLLEKLAEVINSEPSMEVMVEGHTDSQTMVENSYLVDNWDLSVRRSTAIVRLLQDRFDVAPEKLIAAGRSSYKPLVENDNAENRAKNRRTRIVIIPNLDKFLALLEADNEAIQSNDM</sequence>
<dbReference type="CDD" id="cd07185">
    <property type="entry name" value="OmpA_C-like"/>
    <property type="match status" value="1"/>
</dbReference>
<dbReference type="Proteomes" id="UP001597468">
    <property type="component" value="Unassembled WGS sequence"/>
</dbReference>
<evidence type="ECO:0000313" key="5">
    <source>
        <dbReference type="Proteomes" id="UP001597468"/>
    </source>
</evidence>
<name>A0ABW5J032_9FLAO</name>
<dbReference type="PROSITE" id="PS51257">
    <property type="entry name" value="PROKAR_LIPOPROTEIN"/>
    <property type="match status" value="1"/>
</dbReference>
<evidence type="ECO:0000259" key="3">
    <source>
        <dbReference type="PROSITE" id="PS51123"/>
    </source>
</evidence>
<feature type="domain" description="OmpA-like" evidence="3">
    <location>
        <begin position="141"/>
        <end position="264"/>
    </location>
</feature>
<dbReference type="Gene3D" id="3.30.1330.60">
    <property type="entry name" value="OmpA-like domain"/>
    <property type="match status" value="1"/>
</dbReference>
<proteinExistence type="predicted"/>
<gene>
    <name evidence="4" type="ORF">ACFSTG_12045</name>
</gene>
<keyword evidence="2" id="KW-0175">Coiled coil</keyword>
<accession>A0ABW5J032</accession>
<dbReference type="RefSeq" id="WP_380753085.1">
    <property type="nucleotide sequence ID" value="NZ_JBHULT010000010.1"/>
</dbReference>
<evidence type="ECO:0000313" key="4">
    <source>
        <dbReference type="EMBL" id="MFD2518631.1"/>
    </source>
</evidence>
<dbReference type="InterPro" id="IPR006665">
    <property type="entry name" value="OmpA-like"/>
</dbReference>
<dbReference type="PROSITE" id="PS51123">
    <property type="entry name" value="OMPA_2"/>
    <property type="match status" value="1"/>
</dbReference>
<dbReference type="Pfam" id="PF00691">
    <property type="entry name" value="OmpA"/>
    <property type="match status" value="1"/>
</dbReference>
<keyword evidence="1" id="KW-0472">Membrane</keyword>
<protein>
    <submittedName>
        <fullName evidence="4">OmpA family protein</fullName>
    </submittedName>
</protein>
<evidence type="ECO:0000256" key="2">
    <source>
        <dbReference type="SAM" id="Coils"/>
    </source>
</evidence>
<evidence type="ECO:0000256" key="1">
    <source>
        <dbReference type="PROSITE-ProRule" id="PRU00473"/>
    </source>
</evidence>
<dbReference type="PANTHER" id="PTHR30329:SF21">
    <property type="entry name" value="LIPOPROTEIN YIAD-RELATED"/>
    <property type="match status" value="1"/>
</dbReference>
<dbReference type="InterPro" id="IPR036737">
    <property type="entry name" value="OmpA-like_sf"/>
</dbReference>
<comment type="caution">
    <text evidence="4">The sequence shown here is derived from an EMBL/GenBank/DDBJ whole genome shotgun (WGS) entry which is preliminary data.</text>
</comment>